<comment type="caution">
    <text evidence="2">The sequence shown here is derived from an EMBL/GenBank/DDBJ whole genome shotgun (WGS) entry which is preliminary data.</text>
</comment>
<evidence type="ECO:0000313" key="2">
    <source>
        <dbReference type="EMBL" id="GMF80245.1"/>
    </source>
</evidence>
<protein>
    <submittedName>
        <fullName evidence="2">Unnamed protein product</fullName>
    </submittedName>
</protein>
<evidence type="ECO:0000256" key="1">
    <source>
        <dbReference type="SAM" id="SignalP"/>
    </source>
</evidence>
<dbReference type="Proteomes" id="UP001165121">
    <property type="component" value="Unassembled WGS sequence"/>
</dbReference>
<gene>
    <name evidence="2" type="ORF">Pfra01_002862100</name>
</gene>
<evidence type="ECO:0000313" key="3">
    <source>
        <dbReference type="Proteomes" id="UP001165121"/>
    </source>
</evidence>
<dbReference type="AlphaFoldDB" id="A0A9W6YMK4"/>
<reference evidence="2" key="1">
    <citation type="submission" date="2023-04" db="EMBL/GenBank/DDBJ databases">
        <title>Phytophthora fragariaefolia NBRC 109709.</title>
        <authorList>
            <person name="Ichikawa N."/>
            <person name="Sato H."/>
            <person name="Tonouchi N."/>
        </authorList>
    </citation>
    <scope>NUCLEOTIDE SEQUENCE</scope>
    <source>
        <strain evidence="2">NBRC 109709</strain>
    </source>
</reference>
<feature type="chain" id="PRO_5040861823" evidence="1">
    <location>
        <begin position="19"/>
        <end position="112"/>
    </location>
</feature>
<accession>A0A9W6YMK4</accession>
<feature type="signal peptide" evidence="1">
    <location>
        <begin position="1"/>
        <end position="18"/>
    </location>
</feature>
<dbReference type="PANTHER" id="PTHR48471:SF1">
    <property type="entry name" value="DDE TNP4 DOMAIN-CONTAINING PROTEIN"/>
    <property type="match status" value="1"/>
</dbReference>
<sequence length="112" mass="12032">MFVAGTLCFAAGGLIVWSKYNCLGSWNDYDTSLELERLLGPVQNADPRYGVVTDSAFPCGDDMVGRIITPLRDGDLARLVPSVPDVAHEKSGAITFVRQAAECGMSSGEKVY</sequence>
<dbReference type="EMBL" id="BSXT01010496">
    <property type="protein sequence ID" value="GMF80245.1"/>
    <property type="molecule type" value="Genomic_DNA"/>
</dbReference>
<dbReference type="PANTHER" id="PTHR48471">
    <property type="entry name" value="DDE TNP4 DOMAIN-CONTAINING PROTEIN"/>
    <property type="match status" value="1"/>
</dbReference>
<dbReference type="OrthoDB" id="78198at2759"/>
<name>A0A9W6YMK4_9STRA</name>
<keyword evidence="3" id="KW-1185">Reference proteome</keyword>
<organism evidence="2 3">
    <name type="scientific">Phytophthora fragariaefolia</name>
    <dbReference type="NCBI Taxonomy" id="1490495"/>
    <lineage>
        <taxon>Eukaryota</taxon>
        <taxon>Sar</taxon>
        <taxon>Stramenopiles</taxon>
        <taxon>Oomycota</taxon>
        <taxon>Peronosporomycetes</taxon>
        <taxon>Peronosporales</taxon>
        <taxon>Peronosporaceae</taxon>
        <taxon>Phytophthora</taxon>
    </lineage>
</organism>
<keyword evidence="1" id="KW-0732">Signal</keyword>
<proteinExistence type="predicted"/>